<reference evidence="2" key="3">
    <citation type="submission" date="2015-06" db="UniProtKB">
        <authorList>
            <consortium name="EnsemblMetazoa"/>
        </authorList>
    </citation>
    <scope>IDENTIFICATION</scope>
</reference>
<feature type="non-terminal residue" evidence="1">
    <location>
        <position position="100"/>
    </location>
</feature>
<organism evidence="1">
    <name type="scientific">Capitella teleta</name>
    <name type="common">Polychaete worm</name>
    <dbReference type="NCBI Taxonomy" id="283909"/>
    <lineage>
        <taxon>Eukaryota</taxon>
        <taxon>Metazoa</taxon>
        <taxon>Spiralia</taxon>
        <taxon>Lophotrochozoa</taxon>
        <taxon>Annelida</taxon>
        <taxon>Polychaeta</taxon>
        <taxon>Sedentaria</taxon>
        <taxon>Scolecida</taxon>
        <taxon>Capitellidae</taxon>
        <taxon>Capitella</taxon>
    </lineage>
</organism>
<dbReference type="EnsemblMetazoa" id="CapteT78332">
    <property type="protein sequence ID" value="CapteP78332"/>
    <property type="gene ID" value="CapteG78332"/>
</dbReference>
<evidence type="ECO:0008006" key="4">
    <source>
        <dbReference type="Google" id="ProtNLM"/>
    </source>
</evidence>
<accession>R7TDB1</accession>
<dbReference type="EMBL" id="AMQN01013670">
    <property type="status" value="NOT_ANNOTATED_CDS"/>
    <property type="molecule type" value="Genomic_DNA"/>
</dbReference>
<evidence type="ECO:0000313" key="1">
    <source>
        <dbReference type="EMBL" id="ELT91723.1"/>
    </source>
</evidence>
<dbReference type="EMBL" id="KB310381">
    <property type="protein sequence ID" value="ELT91723.1"/>
    <property type="molecule type" value="Genomic_DNA"/>
</dbReference>
<name>R7TDB1_CAPTE</name>
<evidence type="ECO:0000313" key="2">
    <source>
        <dbReference type="EnsemblMetazoa" id="CapteP78332"/>
    </source>
</evidence>
<reference evidence="3" key="1">
    <citation type="submission" date="2012-12" db="EMBL/GenBank/DDBJ databases">
        <authorList>
            <person name="Hellsten U."/>
            <person name="Grimwood J."/>
            <person name="Chapman J.A."/>
            <person name="Shapiro H."/>
            <person name="Aerts A."/>
            <person name="Otillar R.P."/>
            <person name="Terry A.Y."/>
            <person name="Boore J.L."/>
            <person name="Simakov O."/>
            <person name="Marletaz F."/>
            <person name="Cho S.-J."/>
            <person name="Edsinger-Gonzales E."/>
            <person name="Havlak P."/>
            <person name="Kuo D.-H."/>
            <person name="Larsson T."/>
            <person name="Lv J."/>
            <person name="Arendt D."/>
            <person name="Savage R."/>
            <person name="Osoegawa K."/>
            <person name="de Jong P."/>
            <person name="Lindberg D.R."/>
            <person name="Seaver E.C."/>
            <person name="Weisblat D.A."/>
            <person name="Putnam N.H."/>
            <person name="Grigoriev I.V."/>
            <person name="Rokhsar D.S."/>
        </authorList>
    </citation>
    <scope>NUCLEOTIDE SEQUENCE</scope>
    <source>
        <strain evidence="3">I ESC-2004</strain>
    </source>
</reference>
<gene>
    <name evidence="1" type="ORF">CAPTEDRAFT_78332</name>
</gene>
<dbReference type="HOGENOM" id="CLU_2313086_0_0_1"/>
<reference evidence="1 3" key="2">
    <citation type="journal article" date="2013" name="Nature">
        <title>Insights into bilaterian evolution from three spiralian genomes.</title>
        <authorList>
            <person name="Simakov O."/>
            <person name="Marletaz F."/>
            <person name="Cho S.J."/>
            <person name="Edsinger-Gonzales E."/>
            <person name="Havlak P."/>
            <person name="Hellsten U."/>
            <person name="Kuo D.H."/>
            <person name="Larsson T."/>
            <person name="Lv J."/>
            <person name="Arendt D."/>
            <person name="Savage R."/>
            <person name="Osoegawa K."/>
            <person name="de Jong P."/>
            <person name="Grimwood J."/>
            <person name="Chapman J.A."/>
            <person name="Shapiro H."/>
            <person name="Aerts A."/>
            <person name="Otillar R.P."/>
            <person name="Terry A.Y."/>
            <person name="Boore J.L."/>
            <person name="Grigoriev I.V."/>
            <person name="Lindberg D.R."/>
            <person name="Seaver E.C."/>
            <person name="Weisblat D.A."/>
            <person name="Putnam N.H."/>
            <person name="Rokhsar D.S."/>
        </authorList>
    </citation>
    <scope>NUCLEOTIDE SEQUENCE</scope>
    <source>
        <strain evidence="1 3">I ESC-2004</strain>
    </source>
</reference>
<dbReference type="Proteomes" id="UP000014760">
    <property type="component" value="Unassembled WGS sequence"/>
</dbReference>
<dbReference type="OrthoDB" id="10063766at2759"/>
<feature type="non-terminal residue" evidence="1">
    <location>
        <position position="1"/>
    </location>
</feature>
<dbReference type="AlphaFoldDB" id="R7TDB1"/>
<keyword evidence="3" id="KW-1185">Reference proteome</keyword>
<protein>
    <recommendedName>
        <fullName evidence="4">Reverse transcriptase domain-containing protein</fullName>
    </recommendedName>
</protein>
<proteinExistence type="predicted"/>
<sequence length="100" mass="11574">WAQQWQLKFNSNKCFTLHSNTANTPKNQYEYKIGNKKIEAVPSIRDLGVIIDAKLGFEEHLNTCSKIQRANKVLAIVRRSFDFLDAETLVLFYKTTPEIL</sequence>
<evidence type="ECO:0000313" key="3">
    <source>
        <dbReference type="Proteomes" id="UP000014760"/>
    </source>
</evidence>